<dbReference type="SUPFAM" id="SSF52777">
    <property type="entry name" value="CoA-dependent acyltransferases"/>
    <property type="match status" value="10"/>
</dbReference>
<evidence type="ECO:0000256" key="2">
    <source>
        <dbReference type="ARBA" id="ARBA00006432"/>
    </source>
</evidence>
<proteinExistence type="inferred from homology"/>
<dbReference type="Gene3D" id="3.30.559.10">
    <property type="entry name" value="Chloramphenicol acetyltransferase-like domain"/>
    <property type="match status" value="5"/>
</dbReference>
<reference evidence="7 8" key="1">
    <citation type="submission" date="2019-12" db="EMBL/GenBank/DDBJ databases">
        <title>The draft genomic sequence of strain Chitinophaga oryziterrae JCM 16595.</title>
        <authorList>
            <person name="Zhang X."/>
        </authorList>
    </citation>
    <scope>NUCLEOTIDE SEQUENCE [LARGE SCALE GENOMIC DNA]</scope>
    <source>
        <strain evidence="7 8">JCM 16595</strain>
    </source>
</reference>
<dbReference type="InterPro" id="IPR044894">
    <property type="entry name" value="TubC_N_sf"/>
</dbReference>
<dbReference type="Gene3D" id="1.10.1200.10">
    <property type="entry name" value="ACP-like"/>
    <property type="match status" value="4"/>
</dbReference>
<dbReference type="Gene3D" id="3.30.559.30">
    <property type="entry name" value="Nonribosomal peptide synthetase, condensation domain"/>
    <property type="match status" value="5"/>
</dbReference>
<evidence type="ECO:0000256" key="3">
    <source>
        <dbReference type="ARBA" id="ARBA00022450"/>
    </source>
</evidence>
<evidence type="ECO:0000256" key="5">
    <source>
        <dbReference type="ARBA" id="ARBA00022737"/>
    </source>
</evidence>
<dbReference type="InterPro" id="IPR045851">
    <property type="entry name" value="AMP-bd_C_sf"/>
</dbReference>
<dbReference type="InterPro" id="IPR001242">
    <property type="entry name" value="Condensation_dom"/>
</dbReference>
<dbReference type="FunFam" id="2.30.38.10:FF:000001">
    <property type="entry name" value="Non-ribosomal peptide synthetase PvdI"/>
    <property type="match status" value="1"/>
</dbReference>
<dbReference type="CDD" id="cd05930">
    <property type="entry name" value="A_NRPS"/>
    <property type="match status" value="4"/>
</dbReference>
<protein>
    <submittedName>
        <fullName evidence="7">Amino acid adenylation domain-containing protein</fullName>
    </submittedName>
</protein>
<dbReference type="GO" id="GO:0031177">
    <property type="term" value="F:phosphopantetheine binding"/>
    <property type="evidence" value="ECO:0007669"/>
    <property type="project" value="InterPro"/>
</dbReference>
<sequence length="4666" mass="521539">MDFLLLLSELRKRGVELRREGNELKVKAAEGILNASLIASIKEHKDTILERLQMAEKEKAVFPVAAAADNYPVSFGQKGIWLLSQHPDASRAYNIPLSIRLGPAVVLPVLEQALQDMVTRHEALRTAFIRDENGTLRQQICQVKLSVKYKHIQDETLKTVMYEESMELFDLSKAPLIKATIIQDTEQSYLLLNIHHIIFDGFSGGIFQQELMNIYQSKLANRPSSLPQPGNTFKDFAAWEHTAIHDRQLLKEENFWKEQLSGEWPLLQLRQSVRPVVRTNGGDRIVLHLEDALRIQLGAYCAGERVSLYAALLSALNVLFYRYTGHSDLLTGTVVTGREHVSMQSVIGLFVNSLPVRTKLSPEDSMEKAVEKQHRLLEEVYVHQQLPFSYMVEMMDIKYNSSHAAVFDILVVFNDRRKTGVSEVSSDFIFMEDDLRTTSQFDLSFSFSVTDDSLDLSVEFNTDIYDAAFISRFGVHYENLLRAFVNFPGVNISTVDYLSVAEKKELLEVFNNTVVPVEQGHTLVSLFREQVQLHGSHPVLYFRDRSFSFAEIDVLSSQLSHYLLAEYDLLPEELVAVCLQRSEWLIISLLAVLKAGCAYVPVDPSHPAERINYVIADSGSRIVLDKEEIERFELVQSSYPVTAPEMLQQDSSLAYVIYTSGSTGRPKGCMVEHRSVLNRLAWGAKHYAYTLSDKLLQKTNFTFDVSVFEIFTPLCFGSSLVLCEDEDVYSPERIGRLIASHQITLAHFVPGMLQSFINTDMGGGADLRSLRRVFCSGESLPLSTVTAWYKQVAIPLSNLYGPTEASVEVSYYDIPFDTGLITIGGPVSNTQLYVLDDSQQLLPVGISGELYIGGVQVARGYHNQPELTAARFIPDEFKGSGRLYKTGDRVRWLSDGSIEYIGRMDNQVKLRGYRIEPGEIEHVLTEQPGITAAIVVVHNDMLLGYVEGTCDELLLKKSLQQRLPDYMVPVRIIQVESFPLTGSGKVDRRALPLPDSIIASAYVAPRTSLETGLSVLWKELLKKDDVISVESDFFELGGHSLRLMQLINQYEKLYHVKVSMPLLFRHTTIASHAKLLTGSAAGEYTPILPVGISPDYAVSDGQRRIWILSQLKDASVSYHLFGHLELSGEYDAGLFEEAVLRIIARHESLRTVFRENPDSELRQVILPADQQQFHLHTGFAKDLATAKLSLQESIEQPFDLANGPLLRVSLLKLGTGGSLCGFNMHHIISDGWSMQILQQEVFAVYNALKEGKPAVLKPLAIQYKDYAAWQQLQPMKLSANWWKEQFAGELPVLELPGNSGRPSVKTYHGYVLLYRINAVNTGRLQAYCHKQGSTLFMGLLAVLNTLLYRYSGQEDIIIGSPVAGRNHSELEGQIGFYINTLALRNHLKGEDSFSALLENIKRLTLEAYEHQAYPFDKLVEDLPLKRDTSRAVLFDVMMILHNQQENNEGSRLEAGKVYDGGACTAKFDHTFYFTPTADGLDMGVEYNTDIYDKAHMSSMLMHFDSLLQSVLNSPEESISKADYLLQEEKEQLLFTFNNTAFDYPHDTTVIDLFREQVSARPEASAVIFEGNSYTYQQLEKHSNALAGWLQQQGVSSEVQVPVYLPRSADLVVAILAILKAGGTYLPVDPEYPLQRVQYMLNDAAASVIITNRELANQLDGPARYKIITTDHIPDASLIDIRVKSDQLAYVIYTSGSTGNPKGVQIPHSNLVNFIHGMDHLLELTQDDHLLAITSISFDISILELLWTLSRGMKITIRSSSMSLNNFDQYTSVTALQITPSYLGVLLEDTGSHVFLSNLQHLIVGGEKFPEDLLSRVRNYTSAKVYNVYGPTETTIWSSGIKLETGRVTAGKPIVNTGIYILDKNQQLCPVGISGELYIGGAGVARGYSNNEALTAARFITLAQTGRIYATGDLARWLPDGTIEILGRNDHQVKVRGYRIETGEIESVINTYEEVRQCVVVAVKDETGNNLLAGYLSVRKNYREEVLYNLLKQRLPDYMLPSYFIEVADLPLTPNGKIDRNALPAPGSIRNAVYIAPANEQEERVSHIWQSLLKQERVSVTDDFFSLGGHSLRLMQLTNHYNREFGIRLSMEDLFRYTTIRDHAVLIAGKNSAVSEGIPVLPVQQDYVVSDGQRRLWILAQQEELGGAYHLPGSIEFNEALSIPALENAIAGVINRHEILRTVFRENEQGELRQVILSADKMPFNLEYIHLEDTDEQEISRYIAEVSCRPFDLRHGPLFRAGLIRKSNDNYQLWFNMHHIISDGWSMEVLLKDVQQLYMAETKGNGLILPPLSIQYKDYAAWQQAQLNMPQAAAHRLYWQQQLQGDLPVLELPATNPRPLLQTQNGKGLAMFIPGSSVSPLQELCNAHNATLFMGLLGVLKTLIYRYTGQEDIIIGSPVAGREHAALEDQIGFYINTLVLRTRIIPAAGFTDLLTNIRATTLAAYEHQGYPFDRLVEGLELKRDTARSPLFDVMMTMQNQQDNSDAADVPAREEIFATGMIHVKYDMLFNIQQIGKGIRLDLRYNADIYSETDARKILQHLRRLIDIVVDSPAAPLWKLDYLSAAEHTHLTRGININRHVYNRDKHIIILFKEQAARTPEKTAVIAAGETISYAELEARSNQLANYLLATGTSREEPVIVIARKSVSLVINILGILKAGAAFVPVDPGTPEDRLQYIIADTNARFITGDMEGIRAIQPQDWAHMSPSAPSVTIRPDQAAYVMYTSGSTGKPKGVVIAHYSLTDHLLDIIPRTGLDECHSFAILASLAADAYYTIFFASLLQGGELHLPAEEILFNGVLLKEYLGENRIDGIKIFPSLWQSYAGEDIVILPHKVLIFGGEAFSNHLLKRIRESGYKGRLFNHYGPTESTIGVLLHQVDIDRPYIQVPVGRPYSNTQVYITDRYLRLCAEGVAGELLIGGDGVALGYLNNPLLTAEKFIPDPFTPGAIVYRTGDLVRRNTEGEILYIGRTDDQVKVRGYRIEPGEIEHVLLKQAGITGGVVTVFKDATGQNSLAAYYTGEALTSAVLRTGMSAELPEYMLPAWFIHLDHLPLMKNGKTDRRALPAPDGILSPVQVHYTAPRNEVEQAVLESCQHVIKRELPGGMTDSFFESGGDSIKAILLATQLKKRGYTVKVGDILKYPVLEVLCRFVTGTVQPVAAIQETIEGKVLLTPVQTSFFENNYADKHHYNQSVLLESSSPLNSGIIEKCLQYLTAHHDALRMVFTEENVGWQQYNRNNNEKAYHLEEHDLRKHPEVEKEMREICDEVQSSFNLARGPLFKAVLFHFSENDCLLLVAHHLVTDGVSWRIIIEDLSLLYAQLENQQPVKLPAKTDSFLKWAAGLYQVSNTLFSEISYWESMAANPLPQDADLPATNPVSLSFSLSKEQTTSLVNEAGKVYNTDVKDLLLLALGMSLKDVFKINSVLLEMEGHGREEIIPECNVSRTVGWFTSMYPFVLTIPGENITDNLVQLKETLRNIPNKGIGYGMLRYLQQSLKLSRLPDITFNYLGTFDTASDKEVFSLSGRYRGLETSGSYLQRHKLMISSVIAEGTLLCSVSFSGAQYKPATIQKLLQGMEGHLSTMISRLAVEKNTWVTPADLSFKGISIGELKSLNPTGQTEDIYEQSPLQEGIYYHWLSSPASASYVNQVSYQVSGRLDINVIKKSYDYLCNRHAILRTSFTHRYAEKNLQIVKRKAGNEAKHILMPADVEEEVFIRSCKESDIQQGFDLHTDSLMRLSIVETGKDQYVFIWTYHHILMDGWCSGVLISELYVIYRSILAGGSPMLHPVFPYVNYINWLVRLDAGISKTYWNRYLEGYENTARVPFKQFIKQERPRMQRFPFMISNDIMVKVRRICSTLDITENTFIQGCWAWLLSKYNNTQDVVFGAVVSGRPGELEGVETMIGLFINTIPVRAHYTDQDTIGSFLKRIHGDAVDTLPHHYLPLAEAQAESILRNELFDHIFVYENFPVQEIISSGLSGGEGLESLTLVSSDVYVESNYDFTVQVAPVGNEVRITFMYRDTAFSAAAIAEMHAHLMNVITGFAEDEQVPLSDVRFLSAVEQQLLLQCTSAVAYPVQETIISLFEKQASLTPDAPALAFEGHILTYRELNDAANRLGHYLVSKGVQPGSLVPLCADRSVEAVTGLLGIMKAGAGYVPVDPSYPKERISYILSDIGADIVVTLSGSADKITTGSKVLLDNDAELIAACSSANTVVVNTGNNPLYVIYTSGSTGTPKGVLISHTNMVDYVYGIQQKLPLSDCKQLALVSGISTDLGNTVLYTSLLQGSCLHLFSMDMVNNGNALTGYFNRYEIDCLKIVPSHWKALSSGDQLLLPARLLIFGGETLHTDVVRKVRATGSTCTIVNHYGPTETTVGKLLHIVTDADDYGDIIPVGRPFSNTQIYILDKQQQLCAAGTTGELYIGGIGVSAGYLHNPELTALRFVVNPFADDMLYKTGDAVKYLEDGNIVFLGRTDNQVKVRGYRVELEEIENVLQNAPGVTQGAVVIVEDAAGDKQLVGYITGTANRQDVAAYLQERLPVHMQPSQLLQLPVLPLTVNGKINRRELAILDITGMQEQVVYVAPRNETEIMLADLWQEVLGLQNPVSVKADFFDLGGHSIKVIKLLSRISKAFGIVLSIQTIFKEATIEHLAHEIENIRWLNQQQQPSDKPKEKIKI</sequence>
<dbReference type="Gene3D" id="2.30.38.10">
    <property type="entry name" value="Luciferase, Domain 3"/>
    <property type="match status" value="2"/>
</dbReference>
<name>A0A6N8JAJ1_9BACT</name>
<dbReference type="InterPro" id="IPR023213">
    <property type="entry name" value="CAT-like_dom_sf"/>
</dbReference>
<dbReference type="InterPro" id="IPR006162">
    <property type="entry name" value="Ppantetheine_attach_site"/>
</dbReference>
<dbReference type="Pfam" id="PF00501">
    <property type="entry name" value="AMP-binding"/>
    <property type="match status" value="4"/>
</dbReference>
<dbReference type="InterPro" id="IPR000873">
    <property type="entry name" value="AMP-dep_synth/lig_dom"/>
</dbReference>
<dbReference type="Gene3D" id="3.40.50.980">
    <property type="match status" value="4"/>
</dbReference>
<dbReference type="FunFam" id="3.30.300.30:FF:000010">
    <property type="entry name" value="Enterobactin synthetase component F"/>
    <property type="match status" value="1"/>
</dbReference>
<dbReference type="InterPro" id="IPR020806">
    <property type="entry name" value="PKS_PP-bd"/>
</dbReference>
<gene>
    <name evidence="7" type="ORF">GO495_16790</name>
</gene>
<dbReference type="PROSITE" id="PS00455">
    <property type="entry name" value="AMP_BINDING"/>
    <property type="match status" value="4"/>
</dbReference>
<dbReference type="Gene3D" id="3.40.50.12780">
    <property type="entry name" value="N-terminal domain of ligase-like"/>
    <property type="match status" value="2"/>
</dbReference>
<comment type="cofactor">
    <cofactor evidence="1">
        <name>pantetheine 4'-phosphate</name>
        <dbReference type="ChEBI" id="CHEBI:47942"/>
    </cofactor>
</comment>
<dbReference type="InterPro" id="IPR036736">
    <property type="entry name" value="ACP-like_sf"/>
</dbReference>
<dbReference type="Proteomes" id="UP000468388">
    <property type="component" value="Unassembled WGS sequence"/>
</dbReference>
<dbReference type="NCBIfam" id="TIGR01733">
    <property type="entry name" value="AA-adenyl-dom"/>
    <property type="match status" value="4"/>
</dbReference>
<dbReference type="GO" id="GO:0005829">
    <property type="term" value="C:cytosol"/>
    <property type="evidence" value="ECO:0007669"/>
    <property type="project" value="TreeGrafter"/>
</dbReference>
<feature type="domain" description="Carrier" evidence="6">
    <location>
        <begin position="1004"/>
        <end position="1080"/>
    </location>
</feature>
<dbReference type="OrthoDB" id="9765680at2"/>
<evidence type="ECO:0000259" key="6">
    <source>
        <dbReference type="PROSITE" id="PS50075"/>
    </source>
</evidence>
<dbReference type="Gene3D" id="3.30.300.30">
    <property type="match status" value="4"/>
</dbReference>
<dbReference type="InterPro" id="IPR010071">
    <property type="entry name" value="AA_adenyl_dom"/>
</dbReference>
<organism evidence="7 8">
    <name type="scientific">Chitinophaga oryziterrae</name>
    <dbReference type="NCBI Taxonomy" id="1031224"/>
    <lineage>
        <taxon>Bacteria</taxon>
        <taxon>Pseudomonadati</taxon>
        <taxon>Bacteroidota</taxon>
        <taxon>Chitinophagia</taxon>
        <taxon>Chitinophagales</taxon>
        <taxon>Chitinophagaceae</taxon>
        <taxon>Chitinophaga</taxon>
    </lineage>
</organism>
<dbReference type="InterPro" id="IPR009081">
    <property type="entry name" value="PP-bd_ACP"/>
</dbReference>
<dbReference type="InterPro" id="IPR042099">
    <property type="entry name" value="ANL_N_sf"/>
</dbReference>
<dbReference type="GO" id="GO:0044550">
    <property type="term" value="P:secondary metabolite biosynthetic process"/>
    <property type="evidence" value="ECO:0007669"/>
    <property type="project" value="UniProtKB-ARBA"/>
</dbReference>
<evidence type="ECO:0000313" key="7">
    <source>
        <dbReference type="EMBL" id="MVT42250.1"/>
    </source>
</evidence>
<dbReference type="EMBL" id="WRXO01000004">
    <property type="protein sequence ID" value="MVT42250.1"/>
    <property type="molecule type" value="Genomic_DNA"/>
</dbReference>
<dbReference type="PANTHER" id="PTHR45527:SF1">
    <property type="entry name" value="FATTY ACID SYNTHASE"/>
    <property type="match status" value="1"/>
</dbReference>
<feature type="domain" description="Carrier" evidence="6">
    <location>
        <begin position="3076"/>
        <end position="3151"/>
    </location>
</feature>
<dbReference type="GO" id="GO:0043041">
    <property type="term" value="P:amino acid activation for nonribosomal peptide biosynthetic process"/>
    <property type="evidence" value="ECO:0007669"/>
    <property type="project" value="TreeGrafter"/>
</dbReference>
<dbReference type="Pfam" id="PF13193">
    <property type="entry name" value="AMP-binding_C"/>
    <property type="match status" value="2"/>
</dbReference>
<comment type="caution">
    <text evidence="7">The sequence shown here is derived from an EMBL/GenBank/DDBJ whole genome shotgun (WGS) entry which is preliminary data.</text>
</comment>
<dbReference type="FunFam" id="3.40.50.12780:FF:000012">
    <property type="entry name" value="Non-ribosomal peptide synthetase"/>
    <property type="match status" value="2"/>
</dbReference>
<dbReference type="InterPro" id="IPR020845">
    <property type="entry name" value="AMP-binding_CS"/>
</dbReference>
<dbReference type="Pfam" id="PF18563">
    <property type="entry name" value="TubC_N"/>
    <property type="match status" value="1"/>
</dbReference>
<dbReference type="SMART" id="SM00823">
    <property type="entry name" value="PKS_PP"/>
    <property type="match status" value="4"/>
</dbReference>
<dbReference type="FunFam" id="3.40.50.980:FF:000001">
    <property type="entry name" value="Non-ribosomal peptide synthetase"/>
    <property type="match status" value="2"/>
</dbReference>
<keyword evidence="8" id="KW-1185">Reference proteome</keyword>
<comment type="similarity">
    <text evidence="2">Belongs to the ATP-dependent AMP-binding enzyme family.</text>
</comment>
<dbReference type="RefSeq" id="WP_157300877.1">
    <property type="nucleotide sequence ID" value="NZ_BAAAZB010000005.1"/>
</dbReference>
<dbReference type="CDD" id="cd19531">
    <property type="entry name" value="LCL_NRPS-like"/>
    <property type="match status" value="3"/>
</dbReference>
<keyword evidence="5" id="KW-0677">Repeat</keyword>
<dbReference type="PROSITE" id="PS00012">
    <property type="entry name" value="PHOSPHOPANTETHEINE"/>
    <property type="match status" value="2"/>
</dbReference>
<keyword evidence="4" id="KW-0597">Phosphoprotein</keyword>
<dbReference type="InterPro" id="IPR010060">
    <property type="entry name" value="NRPS_synth"/>
</dbReference>
<dbReference type="InterPro" id="IPR025110">
    <property type="entry name" value="AMP-bd_C"/>
</dbReference>
<dbReference type="Gene3D" id="1.10.10.1830">
    <property type="entry name" value="Non-ribosomal peptide synthase, adenylation domain"/>
    <property type="match status" value="1"/>
</dbReference>
<dbReference type="NCBIfam" id="TIGR01720">
    <property type="entry name" value="NRPS-para261"/>
    <property type="match status" value="1"/>
</dbReference>
<dbReference type="FunFam" id="1.10.1200.10:FF:000005">
    <property type="entry name" value="Nonribosomal peptide synthetase 1"/>
    <property type="match status" value="2"/>
</dbReference>
<dbReference type="GO" id="GO:0003824">
    <property type="term" value="F:catalytic activity"/>
    <property type="evidence" value="ECO:0007669"/>
    <property type="project" value="InterPro"/>
</dbReference>
<dbReference type="NCBIfam" id="NF003417">
    <property type="entry name" value="PRK04813.1"/>
    <property type="match status" value="4"/>
</dbReference>
<dbReference type="CDD" id="cd19534">
    <property type="entry name" value="E_NRPS"/>
    <property type="match status" value="1"/>
</dbReference>
<dbReference type="InterPro" id="IPR041464">
    <property type="entry name" value="TubC_N"/>
</dbReference>
<dbReference type="SUPFAM" id="SSF47336">
    <property type="entry name" value="ACP-like"/>
    <property type="match status" value="4"/>
</dbReference>
<dbReference type="Pfam" id="PF00550">
    <property type="entry name" value="PP-binding"/>
    <property type="match status" value="4"/>
</dbReference>
<evidence type="ECO:0000256" key="4">
    <source>
        <dbReference type="ARBA" id="ARBA00022553"/>
    </source>
</evidence>
<accession>A0A6N8JAJ1</accession>
<dbReference type="SUPFAM" id="SSF56801">
    <property type="entry name" value="Acetyl-CoA synthetase-like"/>
    <property type="match status" value="4"/>
</dbReference>
<feature type="domain" description="Carrier" evidence="6">
    <location>
        <begin position="2035"/>
        <end position="2110"/>
    </location>
</feature>
<feature type="domain" description="Carrier" evidence="6">
    <location>
        <begin position="4572"/>
        <end position="4648"/>
    </location>
</feature>
<dbReference type="PANTHER" id="PTHR45527">
    <property type="entry name" value="NONRIBOSOMAL PEPTIDE SYNTHETASE"/>
    <property type="match status" value="1"/>
</dbReference>
<keyword evidence="3" id="KW-0596">Phosphopantetheine</keyword>
<evidence type="ECO:0000256" key="1">
    <source>
        <dbReference type="ARBA" id="ARBA00001957"/>
    </source>
</evidence>
<evidence type="ECO:0000313" key="8">
    <source>
        <dbReference type="Proteomes" id="UP000468388"/>
    </source>
</evidence>
<dbReference type="Pfam" id="PF00668">
    <property type="entry name" value="Condensation"/>
    <property type="match status" value="5"/>
</dbReference>
<dbReference type="PROSITE" id="PS50075">
    <property type="entry name" value="CARRIER"/>
    <property type="match status" value="4"/>
</dbReference>